<keyword evidence="1" id="KW-0732">Signal</keyword>
<feature type="non-terminal residue" evidence="3">
    <location>
        <position position="183"/>
    </location>
</feature>
<dbReference type="Gene3D" id="3.40.33.10">
    <property type="entry name" value="CAP"/>
    <property type="match status" value="1"/>
</dbReference>
<dbReference type="Proteomes" id="UP000030764">
    <property type="component" value="Unassembled WGS sequence"/>
</dbReference>
<sequence>MLSVVAILAVLIEAVSGEAIPFEMVDQADFLSRHNEIRGRTDALNIECMTGWSATLAAAAAAQAARCNLIAPANDERGYSFHKSSAKLTPTQILQEHWNVYVNAYNYIQGTCDTALATNEQCNSALQVMLWFEGGDFGCAREKCSDSFYTVCAMLIQDHLLSLLAFLHAHCADQLSPYAGKNY</sequence>
<feature type="chain" id="PRO_5001795317" description="SCP domain-containing protein" evidence="1">
    <location>
        <begin position="18"/>
        <end position="183"/>
    </location>
</feature>
<dbReference type="InterPro" id="IPR035940">
    <property type="entry name" value="CAP_sf"/>
</dbReference>
<accession>A0A085MKC9</accession>
<proteinExistence type="predicted"/>
<protein>
    <recommendedName>
        <fullName evidence="2">SCP domain-containing protein</fullName>
    </recommendedName>
</protein>
<evidence type="ECO:0000313" key="3">
    <source>
        <dbReference type="EMBL" id="KFD57675.1"/>
    </source>
</evidence>
<organism evidence="3 4">
    <name type="scientific">Trichuris suis</name>
    <name type="common">pig whipworm</name>
    <dbReference type="NCBI Taxonomy" id="68888"/>
    <lineage>
        <taxon>Eukaryota</taxon>
        <taxon>Metazoa</taxon>
        <taxon>Ecdysozoa</taxon>
        <taxon>Nematoda</taxon>
        <taxon>Enoplea</taxon>
        <taxon>Dorylaimia</taxon>
        <taxon>Trichinellida</taxon>
        <taxon>Trichuridae</taxon>
        <taxon>Trichuris</taxon>
    </lineage>
</organism>
<evidence type="ECO:0000256" key="1">
    <source>
        <dbReference type="SAM" id="SignalP"/>
    </source>
</evidence>
<feature type="domain" description="SCP" evidence="2">
    <location>
        <begin position="25"/>
        <end position="157"/>
    </location>
</feature>
<name>A0A085MKC9_9BILA</name>
<evidence type="ECO:0000313" key="4">
    <source>
        <dbReference type="Proteomes" id="UP000030764"/>
    </source>
</evidence>
<keyword evidence="4" id="KW-1185">Reference proteome</keyword>
<evidence type="ECO:0000259" key="2">
    <source>
        <dbReference type="SMART" id="SM00198"/>
    </source>
</evidence>
<gene>
    <name evidence="3" type="ORF">M513_01345</name>
</gene>
<reference evidence="3 4" key="1">
    <citation type="journal article" date="2014" name="Nat. Genet.">
        <title>Genome and transcriptome of the porcine whipworm Trichuris suis.</title>
        <authorList>
            <person name="Jex A.R."/>
            <person name="Nejsum P."/>
            <person name="Schwarz E.M."/>
            <person name="Hu L."/>
            <person name="Young N.D."/>
            <person name="Hall R.S."/>
            <person name="Korhonen P.K."/>
            <person name="Liao S."/>
            <person name="Thamsborg S."/>
            <person name="Xia J."/>
            <person name="Xu P."/>
            <person name="Wang S."/>
            <person name="Scheerlinck J.P."/>
            <person name="Hofmann A."/>
            <person name="Sternberg P.W."/>
            <person name="Wang J."/>
            <person name="Gasser R.B."/>
        </authorList>
    </citation>
    <scope>NUCLEOTIDE SEQUENCE [LARGE SCALE GENOMIC DNA]</scope>
    <source>
        <strain evidence="3">DCEP-RM93M</strain>
    </source>
</reference>
<feature type="signal peptide" evidence="1">
    <location>
        <begin position="1"/>
        <end position="17"/>
    </location>
</feature>
<dbReference type="SMART" id="SM00198">
    <property type="entry name" value="SCP"/>
    <property type="match status" value="1"/>
</dbReference>
<dbReference type="AlphaFoldDB" id="A0A085MKC9"/>
<dbReference type="SUPFAM" id="SSF55797">
    <property type="entry name" value="PR-1-like"/>
    <property type="match status" value="1"/>
</dbReference>
<dbReference type="InterPro" id="IPR014044">
    <property type="entry name" value="CAP_dom"/>
</dbReference>
<dbReference type="Pfam" id="PF00188">
    <property type="entry name" value="CAP"/>
    <property type="match status" value="1"/>
</dbReference>
<dbReference type="EMBL" id="KL363187">
    <property type="protein sequence ID" value="KFD57675.1"/>
    <property type="molecule type" value="Genomic_DNA"/>
</dbReference>